<dbReference type="PANTHER" id="PTHR22838:SF0">
    <property type="entry name" value="WD REPEAT-CONTAINING PROTEIN 26"/>
    <property type="match status" value="1"/>
</dbReference>
<feature type="compositionally biased region" description="Low complexity" evidence="4">
    <location>
        <begin position="28"/>
        <end position="75"/>
    </location>
</feature>
<evidence type="ECO:0000256" key="2">
    <source>
        <dbReference type="ARBA" id="ARBA00022737"/>
    </source>
</evidence>
<keyword evidence="6" id="KW-1185">Reference proteome</keyword>
<sequence length="946" mass="105905">MITSNSAGLSTSSDSASRDLLDLRHPRSSSSASSSPSSASHDFASSTSSSSAGAAVTASSDQLLATAAEAATSSTNRLPFNPTTNSSSSARQQPISNKRHHPTDSPTIVYPSSSSSVLQSSSATATAAKRRRQGEVVVAAEQRLTQLSSVAGATSQPGFDPENDQSAFELEYRDTLPLKKARMSSGMAVPTATTSGVLHISSGCATSSSLSVAQRLKQSSLKDNIYGMSPLLKPPPIRQRPLSQKTQNTVRVIAQYLRDLGLNESVEALVGETGCKVENTHAARLRNAIYKGDWDDALDVIDKCYNYLTPEQLNQTKLLFLEEKFYALLHAKKHVQALWMLRHEYPLKIAGEKRHKMLIKHMFMSTKRLATMPEANRSRTKKDRKKLALKLQKTLPASFMLPPNRLNVLLNHAHKHQISRCDFHDQTPSEKNTIPADAVFNNHQCHTTPPEKYQCMQTLMHHVNEVWVCEFSPCGNMLATASRSNSIIIWRVHKSSGKVRLYKELSMRESHDYISFMSWSYDSKYLAVCGTDQDPFDLTVFNVFEGAIHRLLRGVQMNNGGSHHPGMIARWTCCAFFAGKTRALIAANDKGIMHVYDMDQPEEVAPRALTGYRMKCVYGMKDGRTIFAADTHNRIRRYFAENNRDEETLFTEECQIVTFKVHPSEKFILSSTIRNIRLWDIENRCLVRYFSGAQQNNMVIHSSMGGVNGGFIASGTYDSKVAIWDMEDCRPKMFLRGHKSTVNGVAWNPKIPTMIASCSEDMSVRIWRVSKVVTSKPSSIIPASSIEETASGHKSKAADYDKQKKLYYDDDPYEFDGYEDMPTEGLLDGETAYIMSKLRMKKRRKFKKDRQRKDGMETDGPGEAIENEKLIDIDGPPTRKTPTKPSQKSRRSKHLFRRFEFLKLHSESDGETSKRSKDADEPGSSRGKREKKESATTERNKELLAL</sequence>
<protein>
    <recommendedName>
        <fullName evidence="7">LisH domain-containing protein</fullName>
    </recommendedName>
</protein>
<reference evidence="5 6" key="1">
    <citation type="journal article" date="2017" name="Curr. Biol.">
        <title>Genome architecture and evolution of a unichromosomal asexual nematode.</title>
        <authorList>
            <person name="Fradin H."/>
            <person name="Zegar C."/>
            <person name="Gutwein M."/>
            <person name="Lucas J."/>
            <person name="Kovtun M."/>
            <person name="Corcoran D."/>
            <person name="Baugh L.R."/>
            <person name="Kiontke K."/>
            <person name="Gunsalus K."/>
            <person name="Fitch D.H."/>
            <person name="Piano F."/>
        </authorList>
    </citation>
    <scope>NUCLEOTIDE SEQUENCE [LARGE SCALE GENOMIC DNA]</scope>
    <source>
        <strain evidence="5">PF1309</strain>
    </source>
</reference>
<evidence type="ECO:0000256" key="1">
    <source>
        <dbReference type="ARBA" id="ARBA00022574"/>
    </source>
</evidence>
<feature type="compositionally biased region" description="Basic residues" evidence="4">
    <location>
        <begin position="887"/>
        <end position="896"/>
    </location>
</feature>
<dbReference type="PROSITE" id="PS50082">
    <property type="entry name" value="WD_REPEATS_2"/>
    <property type="match status" value="2"/>
</dbReference>
<dbReference type="InterPro" id="IPR036322">
    <property type="entry name" value="WD40_repeat_dom_sf"/>
</dbReference>
<feature type="repeat" description="WD" evidence="3">
    <location>
        <begin position="459"/>
        <end position="492"/>
    </location>
</feature>
<dbReference type="PROSITE" id="PS50294">
    <property type="entry name" value="WD_REPEATS_REGION"/>
    <property type="match status" value="1"/>
</dbReference>
<dbReference type="SMART" id="SM00320">
    <property type="entry name" value="WD40"/>
    <property type="match status" value="5"/>
</dbReference>
<evidence type="ECO:0000313" key="6">
    <source>
        <dbReference type="Proteomes" id="UP000218231"/>
    </source>
</evidence>
<keyword evidence="1 3" id="KW-0853">WD repeat</keyword>
<feature type="repeat" description="WD" evidence="3">
    <location>
        <begin position="735"/>
        <end position="770"/>
    </location>
</feature>
<feature type="region of interest" description="Disordered" evidence="4">
    <location>
        <begin position="843"/>
        <end position="946"/>
    </location>
</feature>
<dbReference type="PANTHER" id="PTHR22838">
    <property type="entry name" value="WD REPEAT PROTEIN 26-RELATED"/>
    <property type="match status" value="1"/>
</dbReference>
<feature type="compositionally biased region" description="Polar residues" evidence="4">
    <location>
        <begin position="76"/>
        <end position="96"/>
    </location>
</feature>
<name>A0A2A2LGW1_9BILA</name>
<organism evidence="5 6">
    <name type="scientific">Diploscapter pachys</name>
    <dbReference type="NCBI Taxonomy" id="2018661"/>
    <lineage>
        <taxon>Eukaryota</taxon>
        <taxon>Metazoa</taxon>
        <taxon>Ecdysozoa</taxon>
        <taxon>Nematoda</taxon>
        <taxon>Chromadorea</taxon>
        <taxon>Rhabditida</taxon>
        <taxon>Rhabditina</taxon>
        <taxon>Rhabditomorpha</taxon>
        <taxon>Rhabditoidea</taxon>
        <taxon>Rhabditidae</taxon>
        <taxon>Diploscapter</taxon>
    </lineage>
</organism>
<keyword evidence="2" id="KW-0677">Repeat</keyword>
<dbReference type="InterPro" id="IPR001680">
    <property type="entry name" value="WD40_rpt"/>
</dbReference>
<dbReference type="InterPro" id="IPR006594">
    <property type="entry name" value="LisH"/>
</dbReference>
<dbReference type="OrthoDB" id="972532at2759"/>
<dbReference type="EMBL" id="LIAE01006770">
    <property type="protein sequence ID" value="PAV85452.1"/>
    <property type="molecule type" value="Genomic_DNA"/>
</dbReference>
<dbReference type="Proteomes" id="UP000218231">
    <property type="component" value="Unassembled WGS sequence"/>
</dbReference>
<feature type="compositionally biased region" description="Basic and acidic residues" evidence="4">
    <location>
        <begin position="897"/>
        <end position="920"/>
    </location>
</feature>
<dbReference type="STRING" id="2018661.A0A2A2LGW1"/>
<feature type="compositionally biased region" description="Basic and acidic residues" evidence="4">
    <location>
        <begin position="930"/>
        <end position="946"/>
    </location>
</feature>
<feature type="compositionally biased region" description="Low complexity" evidence="4">
    <location>
        <begin position="1"/>
        <end position="15"/>
    </location>
</feature>
<gene>
    <name evidence="5" type="ORF">WR25_04788</name>
</gene>
<dbReference type="InterPro" id="IPR015943">
    <property type="entry name" value="WD40/YVTN_repeat-like_dom_sf"/>
</dbReference>
<feature type="region of interest" description="Disordered" evidence="4">
    <location>
        <begin position="1"/>
        <end position="133"/>
    </location>
</feature>
<dbReference type="SUPFAM" id="SSF50978">
    <property type="entry name" value="WD40 repeat-like"/>
    <property type="match status" value="1"/>
</dbReference>
<evidence type="ECO:0000256" key="4">
    <source>
        <dbReference type="SAM" id="MobiDB-lite"/>
    </source>
</evidence>
<feature type="compositionally biased region" description="Low complexity" evidence="4">
    <location>
        <begin position="112"/>
        <end position="127"/>
    </location>
</feature>
<dbReference type="Pfam" id="PF00400">
    <property type="entry name" value="WD40"/>
    <property type="match status" value="2"/>
</dbReference>
<dbReference type="Gene3D" id="2.130.10.10">
    <property type="entry name" value="YVTN repeat-like/Quinoprotein amine dehydrogenase"/>
    <property type="match status" value="2"/>
</dbReference>
<comment type="caution">
    <text evidence="5">The sequence shown here is derived from an EMBL/GenBank/DDBJ whole genome shotgun (WGS) entry which is preliminary data.</text>
</comment>
<evidence type="ECO:0000256" key="3">
    <source>
        <dbReference type="PROSITE-ProRule" id="PRU00221"/>
    </source>
</evidence>
<proteinExistence type="predicted"/>
<evidence type="ECO:0000313" key="5">
    <source>
        <dbReference type="EMBL" id="PAV85452.1"/>
    </source>
</evidence>
<feature type="compositionally biased region" description="Basic and acidic residues" evidence="4">
    <location>
        <begin position="16"/>
        <end position="25"/>
    </location>
</feature>
<dbReference type="GO" id="GO:0043161">
    <property type="term" value="P:proteasome-mediated ubiquitin-dependent protein catabolic process"/>
    <property type="evidence" value="ECO:0007669"/>
    <property type="project" value="TreeGrafter"/>
</dbReference>
<dbReference type="InterPro" id="IPR051350">
    <property type="entry name" value="WD_repeat-ST_regulator"/>
</dbReference>
<dbReference type="GO" id="GO:0034657">
    <property type="term" value="C:GID complex"/>
    <property type="evidence" value="ECO:0007669"/>
    <property type="project" value="TreeGrafter"/>
</dbReference>
<dbReference type="AlphaFoldDB" id="A0A2A2LGW1"/>
<evidence type="ECO:0008006" key="7">
    <source>
        <dbReference type="Google" id="ProtNLM"/>
    </source>
</evidence>
<dbReference type="PROSITE" id="PS50896">
    <property type="entry name" value="LISH"/>
    <property type="match status" value="1"/>
</dbReference>
<accession>A0A2A2LGW1</accession>